<dbReference type="STRING" id="1004.SAMN05661012_01538"/>
<dbReference type="AlphaFoldDB" id="A0A1K1NVR1"/>
<name>A0A1K1NVR1_9BACT</name>
<dbReference type="GO" id="GO:0000049">
    <property type="term" value="F:tRNA binding"/>
    <property type="evidence" value="ECO:0007669"/>
    <property type="project" value="UniProtKB-UniRule"/>
</dbReference>
<evidence type="ECO:0000256" key="1">
    <source>
        <dbReference type="ARBA" id="ARBA00022555"/>
    </source>
</evidence>
<accession>A0A1K1NVR1</accession>
<dbReference type="InterPro" id="IPR008231">
    <property type="entry name" value="CsaA"/>
</dbReference>
<proteinExistence type="predicted"/>
<evidence type="ECO:0000313" key="5">
    <source>
        <dbReference type="EMBL" id="SFW39610.1"/>
    </source>
</evidence>
<dbReference type="InterPro" id="IPR012340">
    <property type="entry name" value="NA-bd_OB-fold"/>
</dbReference>
<dbReference type="FunFam" id="2.40.50.140:FF:000165">
    <property type="entry name" value="Chaperone CsaA"/>
    <property type="match status" value="1"/>
</dbReference>
<dbReference type="InterPro" id="IPR002547">
    <property type="entry name" value="tRNA-bd_dom"/>
</dbReference>
<feature type="domain" description="TRNA-binding" evidence="4">
    <location>
        <begin position="31"/>
        <end position="135"/>
    </location>
</feature>
<dbReference type="PANTHER" id="PTHR11586">
    <property type="entry name" value="TRNA-AMINOACYLATION COFACTOR ARC1 FAMILY MEMBER"/>
    <property type="match status" value="1"/>
</dbReference>
<dbReference type="PROSITE" id="PS50886">
    <property type="entry name" value="TRBD"/>
    <property type="match status" value="1"/>
</dbReference>
<dbReference type="EMBL" id="FPIZ01000004">
    <property type="protein sequence ID" value="SFW39610.1"/>
    <property type="molecule type" value="Genomic_DNA"/>
</dbReference>
<dbReference type="Pfam" id="PF01588">
    <property type="entry name" value="tRNA_bind"/>
    <property type="match status" value="1"/>
</dbReference>
<evidence type="ECO:0000256" key="3">
    <source>
        <dbReference type="PROSITE-ProRule" id="PRU00209"/>
    </source>
</evidence>
<dbReference type="CDD" id="cd02798">
    <property type="entry name" value="tRNA_bind_CsaA"/>
    <property type="match status" value="1"/>
</dbReference>
<dbReference type="NCBIfam" id="NF007495">
    <property type="entry name" value="PRK10089.1-4"/>
    <property type="match status" value="1"/>
</dbReference>
<organism evidence="5 6">
    <name type="scientific">Chitinophaga sancti</name>
    <dbReference type="NCBI Taxonomy" id="1004"/>
    <lineage>
        <taxon>Bacteria</taxon>
        <taxon>Pseudomonadati</taxon>
        <taxon>Bacteroidota</taxon>
        <taxon>Chitinophagia</taxon>
        <taxon>Chitinophagales</taxon>
        <taxon>Chitinophagaceae</taxon>
        <taxon>Chitinophaga</taxon>
    </lineage>
</organism>
<dbReference type="SUPFAM" id="SSF50249">
    <property type="entry name" value="Nucleic acid-binding proteins"/>
    <property type="match status" value="1"/>
</dbReference>
<keyword evidence="1 3" id="KW-0820">tRNA-binding</keyword>
<gene>
    <name evidence="5" type="ORF">SAMN05661012_01538</name>
</gene>
<keyword evidence="2 3" id="KW-0694">RNA-binding</keyword>
<reference evidence="5 6" key="1">
    <citation type="submission" date="2016-11" db="EMBL/GenBank/DDBJ databases">
        <authorList>
            <person name="Jaros S."/>
            <person name="Januszkiewicz K."/>
            <person name="Wedrychowicz H."/>
        </authorList>
    </citation>
    <scope>NUCLEOTIDE SEQUENCE [LARGE SCALE GENOMIC DNA]</scope>
    <source>
        <strain evidence="5 6">DSM 784</strain>
    </source>
</reference>
<evidence type="ECO:0000259" key="4">
    <source>
        <dbReference type="PROSITE" id="PS50886"/>
    </source>
</evidence>
<dbReference type="Gene3D" id="2.40.50.140">
    <property type="entry name" value="Nucleic acid-binding proteins"/>
    <property type="match status" value="1"/>
</dbReference>
<sequence>MVKLSGGTLTAFFVILRLQYHNIMEQITWQDFEKVVIRVGTIIEVADFPRAKNPAYQLLIDFGPELGIKRSSAQITKLYTEEDLIGKQIVAVVNFPVKQVANFFSECLVLGVVGNDKEVVLLQPDRMVQNGLQVG</sequence>
<protein>
    <submittedName>
        <fullName evidence="5">tRNA-binding protein</fullName>
    </submittedName>
</protein>
<evidence type="ECO:0000313" key="6">
    <source>
        <dbReference type="Proteomes" id="UP000183788"/>
    </source>
</evidence>
<dbReference type="PANTHER" id="PTHR11586:SF37">
    <property type="entry name" value="TRNA-BINDING DOMAIN-CONTAINING PROTEIN"/>
    <property type="match status" value="1"/>
</dbReference>
<dbReference type="InterPro" id="IPR051270">
    <property type="entry name" value="Tyrosine-tRNA_ligase_regulator"/>
</dbReference>
<dbReference type="Proteomes" id="UP000183788">
    <property type="component" value="Unassembled WGS sequence"/>
</dbReference>
<evidence type="ECO:0000256" key="2">
    <source>
        <dbReference type="ARBA" id="ARBA00022884"/>
    </source>
</evidence>
<dbReference type="NCBIfam" id="TIGR02222">
    <property type="entry name" value="chap_CsaA"/>
    <property type="match status" value="1"/>
</dbReference>
<dbReference type="NCBIfam" id="NF007494">
    <property type="entry name" value="PRK10089.1-3"/>
    <property type="match status" value="1"/>
</dbReference>